<reference evidence="2 3" key="1">
    <citation type="submission" date="2020-11" db="EMBL/GenBank/DDBJ databases">
        <title>Fusibacter basophilias sp. nov.</title>
        <authorList>
            <person name="Qiu D."/>
        </authorList>
    </citation>
    <scope>NUCLEOTIDE SEQUENCE [LARGE SCALE GENOMIC DNA]</scope>
    <source>
        <strain evidence="2 3">Q10-2</strain>
    </source>
</reference>
<dbReference type="Proteomes" id="UP000614200">
    <property type="component" value="Unassembled WGS sequence"/>
</dbReference>
<dbReference type="GO" id="GO:0004674">
    <property type="term" value="F:protein serine/threonine kinase activity"/>
    <property type="evidence" value="ECO:0007669"/>
    <property type="project" value="UniProtKB-KW"/>
</dbReference>
<dbReference type="PANTHER" id="PTHR44167">
    <property type="entry name" value="OVARIAN-SPECIFIC SERINE/THREONINE-PROTEIN KINASE LOK-RELATED"/>
    <property type="match status" value="1"/>
</dbReference>
<comment type="caution">
    <text evidence="2">The sequence shown here is derived from an EMBL/GenBank/DDBJ whole genome shotgun (WGS) entry which is preliminary data.</text>
</comment>
<dbReference type="Gene3D" id="3.30.200.20">
    <property type="entry name" value="Phosphorylase Kinase, domain 1"/>
    <property type="match status" value="1"/>
</dbReference>
<keyword evidence="2" id="KW-0723">Serine/threonine-protein kinase</keyword>
<name>A0ABR9ZW32_9FIRM</name>
<keyword evidence="2" id="KW-0418">Kinase</keyword>
<dbReference type="InterPro" id="IPR000719">
    <property type="entry name" value="Prot_kinase_dom"/>
</dbReference>
<dbReference type="SUPFAM" id="SSF56112">
    <property type="entry name" value="Protein kinase-like (PK-like)"/>
    <property type="match status" value="1"/>
</dbReference>
<dbReference type="PROSITE" id="PS50011">
    <property type="entry name" value="PROTEIN_KINASE_DOM"/>
    <property type="match status" value="1"/>
</dbReference>
<proteinExistence type="predicted"/>
<dbReference type="Gene3D" id="1.10.510.10">
    <property type="entry name" value="Transferase(Phosphotransferase) domain 1"/>
    <property type="match status" value="1"/>
</dbReference>
<dbReference type="EMBL" id="JADKNH010000008">
    <property type="protein sequence ID" value="MBF4694110.1"/>
    <property type="molecule type" value="Genomic_DNA"/>
</dbReference>
<evidence type="ECO:0000313" key="3">
    <source>
        <dbReference type="Proteomes" id="UP000614200"/>
    </source>
</evidence>
<dbReference type="InterPro" id="IPR011009">
    <property type="entry name" value="Kinase-like_dom_sf"/>
</dbReference>
<dbReference type="RefSeq" id="WP_194702354.1">
    <property type="nucleotide sequence ID" value="NZ_JADKNH010000008.1"/>
</dbReference>
<keyword evidence="3" id="KW-1185">Reference proteome</keyword>
<sequence>MSDVLNKGDSISSNTNRYEVIQEIGTGGQGHVYKVRGNEGEYALKWYNKTASTPEQYEAIQMLIEKGSPSEKFIWPLALCEGESPDHFGYIMPLIDTSKYTKMSQYFAGEIQVKRFEVLIDACIRLAHGFNELHLSGLCYRDISFGNLFVNFETGDIRICDNDNVTFDNLKDTDEIWGTSGFMAPEIVRGESAPSSQTDLFSLAVVIFRMLNLQHPLQGQREYEIEISDVESERMLYGTHPVFIYDPIDATNRPVPGYKDIAEAYWPYYPEEIKSLFTEAFTTGLHDPHQRIRESIWIKALSQLRGQVTYCYHCEHQIFYDKTMVKQTSKCPKCHHTVRILPLRMKVGNQIIMLNHDSRIFKNQIDPSSIMDYDIQVARVEIHPKHPSVWGLRNLSSDIWTYTTAEQEIREISKNGVVPIRAGQEINFGGSIAIIR</sequence>
<organism evidence="2 3">
    <name type="scientific">Fusibacter ferrireducens</name>
    <dbReference type="NCBI Taxonomy" id="2785058"/>
    <lineage>
        <taxon>Bacteria</taxon>
        <taxon>Bacillati</taxon>
        <taxon>Bacillota</taxon>
        <taxon>Clostridia</taxon>
        <taxon>Eubacteriales</taxon>
        <taxon>Eubacteriales Family XII. Incertae Sedis</taxon>
        <taxon>Fusibacter</taxon>
    </lineage>
</organism>
<accession>A0ABR9ZW32</accession>
<dbReference type="PANTHER" id="PTHR44167:SF24">
    <property type="entry name" value="SERINE_THREONINE-PROTEIN KINASE CHK2"/>
    <property type="match status" value="1"/>
</dbReference>
<gene>
    <name evidence="2" type="ORF">ISU02_13395</name>
</gene>
<dbReference type="Pfam" id="PF00069">
    <property type="entry name" value="Pkinase"/>
    <property type="match status" value="1"/>
</dbReference>
<feature type="domain" description="Protein kinase" evidence="1">
    <location>
        <begin position="18"/>
        <end position="319"/>
    </location>
</feature>
<evidence type="ECO:0000313" key="2">
    <source>
        <dbReference type="EMBL" id="MBF4694110.1"/>
    </source>
</evidence>
<evidence type="ECO:0000259" key="1">
    <source>
        <dbReference type="PROSITE" id="PS50011"/>
    </source>
</evidence>
<dbReference type="SMART" id="SM00220">
    <property type="entry name" value="S_TKc"/>
    <property type="match status" value="1"/>
</dbReference>
<keyword evidence="2" id="KW-0808">Transferase</keyword>
<protein>
    <submittedName>
        <fullName evidence="2">Serine/threonine protein kinase</fullName>
    </submittedName>
</protein>